<comment type="caution">
    <text evidence="2">The sequence shown here is derived from an EMBL/GenBank/DDBJ whole genome shotgun (WGS) entry which is preliminary data.</text>
</comment>
<evidence type="ECO:0000259" key="1">
    <source>
        <dbReference type="PROSITE" id="PS50878"/>
    </source>
</evidence>
<proteinExistence type="predicted"/>
<dbReference type="InterPro" id="IPR000477">
    <property type="entry name" value="RT_dom"/>
</dbReference>
<evidence type="ECO:0000313" key="2">
    <source>
        <dbReference type="EMBL" id="KAK4812479.1"/>
    </source>
</evidence>
<dbReference type="PANTHER" id="PTHR33332">
    <property type="entry name" value="REVERSE TRANSCRIPTASE DOMAIN-CONTAINING PROTEIN"/>
    <property type="match status" value="1"/>
</dbReference>
<feature type="domain" description="Reverse transcriptase" evidence="1">
    <location>
        <begin position="1"/>
        <end position="185"/>
    </location>
</feature>
<gene>
    <name evidence="2" type="ORF">QYF61_026472</name>
</gene>
<reference evidence="2 3" key="1">
    <citation type="journal article" date="2023" name="J. Hered.">
        <title>Chromosome-level genome of the wood stork (Mycteria americana) provides insight into avian chromosome evolution.</title>
        <authorList>
            <person name="Flamio R. Jr."/>
            <person name="Ramstad K.M."/>
        </authorList>
    </citation>
    <scope>NUCLEOTIDE SEQUENCE [LARGE SCALE GENOMIC DNA]</scope>
    <source>
        <strain evidence="2">JAX WOST 10</strain>
    </source>
</reference>
<dbReference type="PROSITE" id="PS50878">
    <property type="entry name" value="RT_POL"/>
    <property type="match status" value="1"/>
</dbReference>
<protein>
    <recommendedName>
        <fullName evidence="1">Reverse transcriptase domain-containing protein</fullName>
    </recommendedName>
</protein>
<dbReference type="Pfam" id="PF00078">
    <property type="entry name" value="RVT_1"/>
    <property type="match status" value="1"/>
</dbReference>
<organism evidence="2 3">
    <name type="scientific">Mycteria americana</name>
    <name type="common">Wood stork</name>
    <dbReference type="NCBI Taxonomy" id="33587"/>
    <lineage>
        <taxon>Eukaryota</taxon>
        <taxon>Metazoa</taxon>
        <taxon>Chordata</taxon>
        <taxon>Craniata</taxon>
        <taxon>Vertebrata</taxon>
        <taxon>Euteleostomi</taxon>
        <taxon>Archelosauria</taxon>
        <taxon>Archosauria</taxon>
        <taxon>Dinosauria</taxon>
        <taxon>Saurischia</taxon>
        <taxon>Theropoda</taxon>
        <taxon>Coelurosauria</taxon>
        <taxon>Aves</taxon>
        <taxon>Neognathae</taxon>
        <taxon>Neoaves</taxon>
        <taxon>Aequornithes</taxon>
        <taxon>Ciconiiformes</taxon>
        <taxon>Ciconiidae</taxon>
        <taxon>Mycteria</taxon>
    </lineage>
</organism>
<sequence>MRYFRRLRPNDNILLPAAPSKKDKVASTSCPDRSILLEKLAAHGLDRCTHRWVKNWLDGQAQRAVVNGVYSSWRPVTSGVPQGSVLGPVLFNIFINDLDEGIGCTLSQFADDTKLGGSVDLLEGRKALQRDLDRLDRWAEANGTRFSKAQCRVLHLGHNNPTQRYRRGEEWLESCPAEKDLGVLVNSQLNMSQQCAQVAKKANGILACIRNSVASRTRAVTVPLYLALVRPHLECCVQCWAPHSKRDIEGLERVQRRATELGKGLEHKADGERLRDLGLFSLEKRRLRGDLIALHNCPKGGCREVGLGLFSQVTSHRMRGNGLKLRQGRFRLDIRNNSFTKRVAKHWNRLPREVVESPSLEVLKSRGDVVLRDMV</sequence>
<keyword evidence="3" id="KW-1185">Reference proteome</keyword>
<dbReference type="AlphaFoldDB" id="A0AAN7RMA2"/>
<evidence type="ECO:0000313" key="3">
    <source>
        <dbReference type="Proteomes" id="UP001333110"/>
    </source>
</evidence>
<name>A0AAN7RMA2_MYCAM</name>
<dbReference type="Proteomes" id="UP001333110">
    <property type="component" value="Unassembled WGS sequence"/>
</dbReference>
<dbReference type="EMBL" id="JAUNZN010000015">
    <property type="protein sequence ID" value="KAK4812479.1"/>
    <property type="molecule type" value="Genomic_DNA"/>
</dbReference>
<accession>A0AAN7RMA2</accession>